<sequence length="423" mass="48255">MAFTVEDLRDLAELLRAHPEWREPLWALLAAEEVRRMPERMERGFRRAARLILALYRAQRRQARETDARLAEMAEAIHRLGETVRHLAETVHGLAEAQRRTEENLQRLSEAFVTHHQEFLAYQAQTEARLAELNATVGNLAEVVQDLSGTIHSLAEAQRRTEENLQRLTEAFAAHRQEFLEHGAETDRRFAEMAEAIRNLSEAFTAHRQEFLEHRAETERRFAELAEAQRRTEESLAAHRAETDRRFAELAQAQRRTEETLQHVLLRQEQFQRTLDRFGQIVGVTVEGQMVEAVQRYLAERGYVLLEPIATLAIDRIGELDGIARVRGPDGEEAWFIISVKARLGPRAVHDFADLLRNAAVQEALRAYGVRGPVLPLIFGVVLDRRALELAREARIGLLLQAQGELVAPQPWALEATGNSEDP</sequence>
<dbReference type="EMBL" id="FYEK01000027">
    <property type="protein sequence ID" value="SNB64163.1"/>
    <property type="molecule type" value="Genomic_DNA"/>
</dbReference>
<dbReference type="PANTHER" id="PTHR38753:SF1">
    <property type="entry name" value="SLR1441 PROTEIN"/>
    <property type="match status" value="1"/>
</dbReference>
<dbReference type="Proteomes" id="UP000197025">
    <property type="component" value="Unassembled WGS sequence"/>
</dbReference>
<dbReference type="AlphaFoldDB" id="A0A212QWR2"/>
<organism evidence="2 3">
    <name type="scientific">Thermoflexus hugenholtzii JAD2</name>
    <dbReference type="NCBI Taxonomy" id="877466"/>
    <lineage>
        <taxon>Bacteria</taxon>
        <taxon>Bacillati</taxon>
        <taxon>Chloroflexota</taxon>
        <taxon>Thermoflexia</taxon>
        <taxon>Thermoflexales</taxon>
        <taxon>Thermoflexaceae</taxon>
        <taxon>Thermoflexus</taxon>
    </lineage>
</organism>
<reference evidence="3" key="1">
    <citation type="submission" date="2017-06" db="EMBL/GenBank/DDBJ databases">
        <authorList>
            <person name="Varghese N."/>
            <person name="Submissions S."/>
        </authorList>
    </citation>
    <scope>NUCLEOTIDE SEQUENCE [LARGE SCALE GENOMIC DNA]</scope>
    <source>
        <strain evidence="3">JAD2</strain>
    </source>
</reference>
<evidence type="ECO:0000313" key="3">
    <source>
        <dbReference type="Proteomes" id="UP000197025"/>
    </source>
</evidence>
<feature type="coiled-coil region" evidence="1">
    <location>
        <begin position="151"/>
        <end position="178"/>
    </location>
</feature>
<evidence type="ECO:0000313" key="2">
    <source>
        <dbReference type="EMBL" id="SNB64163.1"/>
    </source>
</evidence>
<name>A0A212QWR2_9CHLR</name>
<dbReference type="PANTHER" id="PTHR38753">
    <property type="entry name" value="SLR1441 PROTEIN"/>
    <property type="match status" value="1"/>
</dbReference>
<gene>
    <name evidence="2" type="ORF">SAMN02746019_00007860</name>
</gene>
<dbReference type="InParanoid" id="A0A212QWR2"/>
<dbReference type="RefSeq" id="WP_088571038.1">
    <property type="nucleotide sequence ID" value="NZ_FYEK01000027.1"/>
</dbReference>
<accession>A0A212QWR2</accession>
<protein>
    <submittedName>
        <fullName evidence="2">Uncharacterized protein</fullName>
    </submittedName>
</protein>
<evidence type="ECO:0000256" key="1">
    <source>
        <dbReference type="SAM" id="Coils"/>
    </source>
</evidence>
<keyword evidence="1" id="KW-0175">Coiled coil</keyword>
<dbReference type="OrthoDB" id="564864at2"/>
<keyword evidence="3" id="KW-1185">Reference proteome</keyword>
<proteinExistence type="predicted"/>
<dbReference type="Gene3D" id="1.10.287.1490">
    <property type="match status" value="1"/>
</dbReference>